<name>A0AAV4SPR8_9ARAC</name>
<protein>
    <submittedName>
        <fullName evidence="1">Uncharacterized protein</fullName>
    </submittedName>
</protein>
<comment type="caution">
    <text evidence="1">The sequence shown here is derived from an EMBL/GenBank/DDBJ whole genome shotgun (WGS) entry which is preliminary data.</text>
</comment>
<reference evidence="1 2" key="1">
    <citation type="submission" date="2021-06" db="EMBL/GenBank/DDBJ databases">
        <title>Caerostris darwini draft genome.</title>
        <authorList>
            <person name="Kono N."/>
            <person name="Arakawa K."/>
        </authorList>
    </citation>
    <scope>NUCLEOTIDE SEQUENCE [LARGE SCALE GENOMIC DNA]</scope>
</reference>
<organism evidence="1 2">
    <name type="scientific">Caerostris darwini</name>
    <dbReference type="NCBI Taxonomy" id="1538125"/>
    <lineage>
        <taxon>Eukaryota</taxon>
        <taxon>Metazoa</taxon>
        <taxon>Ecdysozoa</taxon>
        <taxon>Arthropoda</taxon>
        <taxon>Chelicerata</taxon>
        <taxon>Arachnida</taxon>
        <taxon>Araneae</taxon>
        <taxon>Araneomorphae</taxon>
        <taxon>Entelegynae</taxon>
        <taxon>Araneoidea</taxon>
        <taxon>Araneidae</taxon>
        <taxon>Caerostris</taxon>
    </lineage>
</organism>
<dbReference type="AlphaFoldDB" id="A0AAV4SPR8"/>
<dbReference type="EMBL" id="BPLQ01008169">
    <property type="protein sequence ID" value="GIY35452.1"/>
    <property type="molecule type" value="Genomic_DNA"/>
</dbReference>
<gene>
    <name evidence="1" type="ORF">CDAR_239311</name>
</gene>
<evidence type="ECO:0000313" key="2">
    <source>
        <dbReference type="Proteomes" id="UP001054837"/>
    </source>
</evidence>
<keyword evidence="2" id="KW-1185">Reference proteome</keyword>
<evidence type="ECO:0000313" key="1">
    <source>
        <dbReference type="EMBL" id="GIY35452.1"/>
    </source>
</evidence>
<dbReference type="Proteomes" id="UP001054837">
    <property type="component" value="Unassembled WGS sequence"/>
</dbReference>
<accession>A0AAV4SPR8</accession>
<sequence>MIKTNGVTNSSPTIVKLLEQPRILSQENTQSAVFLLTNSKYNRCYYIRSNPNTIIFSCAKTQPFRSHRNPIRPITVNEDRIPDLGSIYF</sequence>
<proteinExistence type="predicted"/>